<sequence length="536" mass="61326">MDLFLTVLSIGSFLADIATDIIVIYQYYKYDHFMWLILTTSLVCIPSLIVQIFSIRWFIVDEKATNLVWVIHIFQLGLFYRFFKLLSGGLKARKSKSAVDLEKFNHQQSDICMLRLFESFTESAPQLVLQLYIMVSTDEWNPWTGVSAVASVISLSWGIAAYSKAMRNVRPEKQSLTWWGLLFQSMWRIGMVSSRIVALVLFAVAYGYWLLLAVGIHLLCMITWVTLQKTDFCTTWWEERLYNCVVGIIYCFCFFNLKEGRSRYRMSFYYFVTILQNAGFVLSFYLSETPSHRLRDIMCALVPGGIIIGLFSMLLYYRFFHPSGPILLIAEKTIDGQNVEKPCNKREATANCCTLKTCRKMTESVTTKTESRSPTQSLNIGHQTQPNINRPSSVVKKDNVSIHKSHLFNHTLDRFNKITNECGCYKSKQNALSSHDEFLSCNFRPTGSLSYKSYCSCLVLPQSFSEIIDKNVCKVQLLSISMPHLNFNELSENSVTLETSMHTSGTQESSFSDNESFGVPVIDVDHIITINVEAEK</sequence>
<dbReference type="AlphaFoldDB" id="A0AAV6UKC4"/>
<keyword evidence="3" id="KW-1003">Cell membrane</keyword>
<dbReference type="InterPro" id="IPR050895">
    <property type="entry name" value="XK-related_scramblase"/>
</dbReference>
<dbReference type="Pfam" id="PF09815">
    <property type="entry name" value="XK-related"/>
    <property type="match status" value="1"/>
</dbReference>
<protein>
    <recommendedName>
        <fullName evidence="7">XK-related protein</fullName>
    </recommendedName>
</protein>
<evidence type="ECO:0000256" key="8">
    <source>
        <dbReference type="SAM" id="MobiDB-lite"/>
    </source>
</evidence>
<keyword evidence="4 7" id="KW-0812">Transmembrane</keyword>
<gene>
    <name evidence="9" type="ORF">JTE90_022695</name>
</gene>
<evidence type="ECO:0000256" key="2">
    <source>
        <dbReference type="ARBA" id="ARBA00008789"/>
    </source>
</evidence>
<proteinExistence type="inferred from homology"/>
<feature type="region of interest" description="Disordered" evidence="8">
    <location>
        <begin position="365"/>
        <end position="394"/>
    </location>
</feature>
<feature type="transmembrane region" description="Helical" evidence="7">
    <location>
        <begin position="143"/>
        <end position="163"/>
    </location>
</feature>
<reference evidence="9 10" key="1">
    <citation type="journal article" date="2022" name="Nat. Ecol. Evol.">
        <title>A masculinizing supergene underlies an exaggerated male reproductive morph in a spider.</title>
        <authorList>
            <person name="Hendrickx F."/>
            <person name="De Corte Z."/>
            <person name="Sonet G."/>
            <person name="Van Belleghem S.M."/>
            <person name="Kostlbacher S."/>
            <person name="Vangestel C."/>
        </authorList>
    </citation>
    <scope>NUCLEOTIDE SEQUENCE [LARGE SCALE GENOMIC DNA]</scope>
    <source>
        <strain evidence="9">W744_W776</strain>
    </source>
</reference>
<keyword evidence="6 7" id="KW-0472">Membrane</keyword>
<feature type="transmembrane region" description="Helical" evidence="7">
    <location>
        <begin position="34"/>
        <end position="59"/>
    </location>
</feature>
<feature type="transmembrane region" description="Helical" evidence="7">
    <location>
        <begin position="240"/>
        <end position="257"/>
    </location>
</feature>
<name>A0AAV6UKC4_9ARAC</name>
<dbReference type="PANTHER" id="PTHR16024">
    <property type="entry name" value="XK-RELATED PROTEIN"/>
    <property type="match status" value="1"/>
</dbReference>
<dbReference type="PANTHER" id="PTHR16024:SF28">
    <property type="entry name" value="XK-RELATED PROTEIN"/>
    <property type="match status" value="1"/>
</dbReference>
<organism evidence="9 10">
    <name type="scientific">Oedothorax gibbosus</name>
    <dbReference type="NCBI Taxonomy" id="931172"/>
    <lineage>
        <taxon>Eukaryota</taxon>
        <taxon>Metazoa</taxon>
        <taxon>Ecdysozoa</taxon>
        <taxon>Arthropoda</taxon>
        <taxon>Chelicerata</taxon>
        <taxon>Arachnida</taxon>
        <taxon>Araneae</taxon>
        <taxon>Araneomorphae</taxon>
        <taxon>Entelegynae</taxon>
        <taxon>Araneoidea</taxon>
        <taxon>Linyphiidae</taxon>
        <taxon>Erigoninae</taxon>
        <taxon>Oedothorax</taxon>
    </lineage>
</organism>
<evidence type="ECO:0000313" key="10">
    <source>
        <dbReference type="Proteomes" id="UP000827092"/>
    </source>
</evidence>
<accession>A0AAV6UKC4</accession>
<dbReference type="GO" id="GO:0005886">
    <property type="term" value="C:plasma membrane"/>
    <property type="evidence" value="ECO:0007669"/>
    <property type="project" value="UniProtKB-SubCell"/>
</dbReference>
<keyword evidence="5 7" id="KW-1133">Transmembrane helix</keyword>
<feature type="transmembrane region" description="Helical" evidence="7">
    <location>
        <begin position="298"/>
        <end position="317"/>
    </location>
</feature>
<dbReference type="InterPro" id="IPR018629">
    <property type="entry name" value="XK-rel"/>
</dbReference>
<evidence type="ECO:0000256" key="5">
    <source>
        <dbReference type="ARBA" id="ARBA00022989"/>
    </source>
</evidence>
<evidence type="ECO:0000313" key="9">
    <source>
        <dbReference type="EMBL" id="KAG8184647.1"/>
    </source>
</evidence>
<evidence type="ECO:0000256" key="4">
    <source>
        <dbReference type="ARBA" id="ARBA00022692"/>
    </source>
</evidence>
<dbReference type="Proteomes" id="UP000827092">
    <property type="component" value="Unassembled WGS sequence"/>
</dbReference>
<comment type="similarity">
    <text evidence="2 7">Belongs to the XK family.</text>
</comment>
<keyword evidence="10" id="KW-1185">Reference proteome</keyword>
<evidence type="ECO:0000256" key="1">
    <source>
        <dbReference type="ARBA" id="ARBA00004651"/>
    </source>
</evidence>
<feature type="transmembrane region" description="Helical" evidence="7">
    <location>
        <begin position="269"/>
        <end position="286"/>
    </location>
</feature>
<feature type="transmembrane region" description="Helical" evidence="7">
    <location>
        <begin position="196"/>
        <end position="225"/>
    </location>
</feature>
<feature type="transmembrane region" description="Helical" evidence="7">
    <location>
        <begin position="66"/>
        <end position="83"/>
    </location>
</feature>
<dbReference type="EMBL" id="JAFNEN010000367">
    <property type="protein sequence ID" value="KAG8184647.1"/>
    <property type="molecule type" value="Genomic_DNA"/>
</dbReference>
<comment type="caution">
    <text evidence="9">The sequence shown here is derived from an EMBL/GenBank/DDBJ whole genome shotgun (WGS) entry which is preliminary data.</text>
</comment>
<comment type="subcellular location">
    <subcellularLocation>
        <location evidence="1">Cell membrane</location>
        <topology evidence="1">Multi-pass membrane protein</topology>
    </subcellularLocation>
    <subcellularLocation>
        <location evidence="7">Membrane</location>
        <topology evidence="7">Multi-pass membrane protein</topology>
    </subcellularLocation>
</comment>
<evidence type="ECO:0000256" key="3">
    <source>
        <dbReference type="ARBA" id="ARBA00022475"/>
    </source>
</evidence>
<evidence type="ECO:0000256" key="7">
    <source>
        <dbReference type="RuleBase" id="RU910716"/>
    </source>
</evidence>
<feature type="compositionally biased region" description="Polar residues" evidence="8">
    <location>
        <begin position="365"/>
        <end position="392"/>
    </location>
</feature>
<evidence type="ECO:0000256" key="6">
    <source>
        <dbReference type="ARBA" id="ARBA00023136"/>
    </source>
</evidence>